<sequence length="256" mass="28425">MPITAIFLDDGGVLNDNARRALQWRRWLGEFLPRHLGGRAQDWSEANLEVAARLFDGTFLQRHFGARREDVSFLEWERAYALEWLGGMCERMGRPLPDEADRIALMREAHRFVTGRVRAGIPGAAQTLRALHARGYRLYTASYGPRYDLEGHVATLGAGIRELFTELYGADLVNLLKESAEYYRRVFAHAGEDPAEALVLDDSPDNVRRAEAAGARAVLVAPVPVVGVRHRVAALTELPALLQAWEAGAEKGRGLG</sequence>
<accession>A0A841I309</accession>
<dbReference type="InterPro" id="IPR050155">
    <property type="entry name" value="HAD-like_hydrolase_sf"/>
</dbReference>
<keyword evidence="2" id="KW-1185">Reference proteome</keyword>
<name>A0A841I309_9DEIO</name>
<dbReference type="RefSeq" id="WP_183986837.1">
    <property type="nucleotide sequence ID" value="NZ_JACHHG010000006.1"/>
</dbReference>
<dbReference type="Gene3D" id="3.40.50.1000">
    <property type="entry name" value="HAD superfamily/HAD-like"/>
    <property type="match status" value="1"/>
</dbReference>
<dbReference type="GO" id="GO:0008967">
    <property type="term" value="F:phosphoglycolate phosphatase activity"/>
    <property type="evidence" value="ECO:0007669"/>
    <property type="project" value="TreeGrafter"/>
</dbReference>
<gene>
    <name evidence="1" type="ORF">HNR42_001856</name>
</gene>
<dbReference type="Proteomes" id="UP000569951">
    <property type="component" value="Unassembled WGS sequence"/>
</dbReference>
<evidence type="ECO:0000313" key="2">
    <source>
        <dbReference type="Proteomes" id="UP000569951"/>
    </source>
</evidence>
<dbReference type="InterPro" id="IPR023214">
    <property type="entry name" value="HAD_sf"/>
</dbReference>
<reference evidence="1 2" key="1">
    <citation type="submission" date="2020-08" db="EMBL/GenBank/DDBJ databases">
        <title>Genomic Encyclopedia of Type Strains, Phase IV (KMG-IV): sequencing the most valuable type-strain genomes for metagenomic binning, comparative biology and taxonomic classification.</title>
        <authorList>
            <person name="Goeker M."/>
        </authorList>
    </citation>
    <scope>NUCLEOTIDE SEQUENCE [LARGE SCALE GENOMIC DNA]</scope>
    <source>
        <strain evidence="1 2">DSM 21458</strain>
    </source>
</reference>
<dbReference type="SUPFAM" id="SSF56784">
    <property type="entry name" value="HAD-like"/>
    <property type="match status" value="1"/>
</dbReference>
<keyword evidence="1" id="KW-0378">Hydrolase</keyword>
<dbReference type="GO" id="GO:0006281">
    <property type="term" value="P:DNA repair"/>
    <property type="evidence" value="ECO:0007669"/>
    <property type="project" value="TreeGrafter"/>
</dbReference>
<dbReference type="AlphaFoldDB" id="A0A841I309"/>
<protein>
    <submittedName>
        <fullName evidence="1">HAD superfamily hydrolase (TIGR01509 family)</fullName>
    </submittedName>
</protein>
<organism evidence="1 2">
    <name type="scientific">Deinobacterium chartae</name>
    <dbReference type="NCBI Taxonomy" id="521158"/>
    <lineage>
        <taxon>Bacteria</taxon>
        <taxon>Thermotogati</taxon>
        <taxon>Deinococcota</taxon>
        <taxon>Deinococci</taxon>
        <taxon>Deinococcales</taxon>
        <taxon>Deinococcaceae</taxon>
        <taxon>Deinobacterium</taxon>
    </lineage>
</organism>
<dbReference type="InterPro" id="IPR036412">
    <property type="entry name" value="HAD-like_sf"/>
</dbReference>
<proteinExistence type="predicted"/>
<dbReference type="SFLD" id="SFLDS00003">
    <property type="entry name" value="Haloacid_Dehalogenase"/>
    <property type="match status" value="1"/>
</dbReference>
<dbReference type="SFLD" id="SFLDG01129">
    <property type="entry name" value="C1.5:_HAD__Beta-PGM__Phosphata"/>
    <property type="match status" value="1"/>
</dbReference>
<dbReference type="Pfam" id="PF00702">
    <property type="entry name" value="Hydrolase"/>
    <property type="match status" value="1"/>
</dbReference>
<dbReference type="PANTHER" id="PTHR43434:SF1">
    <property type="entry name" value="PHOSPHOGLYCOLATE PHOSPHATASE"/>
    <property type="match status" value="1"/>
</dbReference>
<comment type="caution">
    <text evidence="1">The sequence shown here is derived from an EMBL/GenBank/DDBJ whole genome shotgun (WGS) entry which is preliminary data.</text>
</comment>
<dbReference type="InterPro" id="IPR006439">
    <property type="entry name" value="HAD-SF_hydro_IA"/>
</dbReference>
<dbReference type="EMBL" id="JACHHG010000006">
    <property type="protein sequence ID" value="MBB6098422.1"/>
    <property type="molecule type" value="Genomic_DNA"/>
</dbReference>
<dbReference type="PANTHER" id="PTHR43434">
    <property type="entry name" value="PHOSPHOGLYCOLATE PHOSPHATASE"/>
    <property type="match status" value="1"/>
</dbReference>
<evidence type="ECO:0000313" key="1">
    <source>
        <dbReference type="EMBL" id="MBB6098422.1"/>
    </source>
</evidence>
<dbReference type="NCBIfam" id="TIGR01509">
    <property type="entry name" value="HAD-SF-IA-v3"/>
    <property type="match status" value="1"/>
</dbReference>